<dbReference type="Gene3D" id="1.10.1530.10">
    <property type="match status" value="1"/>
</dbReference>
<evidence type="ECO:0000256" key="2">
    <source>
        <dbReference type="ARBA" id="ARBA00023002"/>
    </source>
</evidence>
<evidence type="ECO:0000256" key="1">
    <source>
        <dbReference type="ARBA" id="ARBA00006056"/>
    </source>
</evidence>
<dbReference type="Gene3D" id="3.30.1370.60">
    <property type="entry name" value="Hypothetical oxidoreductase yiak, domain 2"/>
    <property type="match status" value="1"/>
</dbReference>
<dbReference type="InterPro" id="IPR043143">
    <property type="entry name" value="Mal/L-sulf/L-lact_DH-like_NADP"/>
</dbReference>
<dbReference type="InterPro" id="IPR043144">
    <property type="entry name" value="Mal/L-sulf/L-lact_DH-like_ah"/>
</dbReference>
<gene>
    <name evidence="3" type="ORF">CAL20_20365</name>
</gene>
<name>A0A261TUJ0_9BORD</name>
<organism evidence="3 4">
    <name type="scientific">Bordetella genomosp. 4</name>
    <dbReference type="NCBI Taxonomy" id="463044"/>
    <lineage>
        <taxon>Bacteria</taxon>
        <taxon>Pseudomonadati</taxon>
        <taxon>Pseudomonadota</taxon>
        <taxon>Betaproteobacteria</taxon>
        <taxon>Burkholderiales</taxon>
        <taxon>Alcaligenaceae</taxon>
        <taxon>Bordetella</taxon>
    </lineage>
</organism>
<protein>
    <submittedName>
        <fullName evidence="3">Malate dehydrogenase</fullName>
    </submittedName>
</protein>
<sequence length="358" mass="37752">MTTDDTSTLLRHCGAAALREWGRDCLLAMDVSETDAACVADSLVQTSLWGIDSHGIARLPHYLNRLAHGSILPRPDIRVVQSGPATAQVHGGQGLGIVVAHRANALAMDLARETGIAAVGVSDSSHCGAVGLYSRAAAEAGLIGLASTHSDSIAAPFGGYAPFLGTNPISVAVPRDNAAPVCLDMASTAIPWNRVMNARREGHELPPGVAFDVDGNEATDPQLARALRPLGGPQQGYKGYGLALMIELLCGPLNGNPFGPHISPMYEQLDVARRLGAFFIVIDPARFAGGPMLGAVVAQMAQELAAQPGQPRMPGDPEQSAQTQRLHDGIPIEPGLWREFTQWSERLHLQLPSVIDTA</sequence>
<comment type="similarity">
    <text evidence="1">Belongs to the LDH2/MDH2 oxidoreductase family.</text>
</comment>
<dbReference type="PANTHER" id="PTHR11091">
    <property type="entry name" value="OXIDOREDUCTASE-RELATED"/>
    <property type="match status" value="1"/>
</dbReference>
<dbReference type="EMBL" id="NEVQ01000021">
    <property type="protein sequence ID" value="OZI52313.1"/>
    <property type="molecule type" value="Genomic_DNA"/>
</dbReference>
<accession>A0A261TUJ0</accession>
<proteinExistence type="inferred from homology"/>
<keyword evidence="4" id="KW-1185">Reference proteome</keyword>
<dbReference type="RefSeq" id="WP_094838817.1">
    <property type="nucleotide sequence ID" value="NZ_NEVQ01000021.1"/>
</dbReference>
<keyword evidence="2" id="KW-0560">Oxidoreductase</keyword>
<dbReference type="Pfam" id="PF02615">
    <property type="entry name" value="Ldh_2"/>
    <property type="match status" value="1"/>
</dbReference>
<reference evidence="3 4" key="1">
    <citation type="submission" date="2017-05" db="EMBL/GenBank/DDBJ databases">
        <title>Complete and WGS of Bordetella genogroups.</title>
        <authorList>
            <person name="Spilker T."/>
            <person name="LiPuma J."/>
        </authorList>
    </citation>
    <scope>NUCLEOTIDE SEQUENCE [LARGE SCALE GENOMIC DNA]</scope>
    <source>
        <strain evidence="3 4">AU9919</strain>
    </source>
</reference>
<dbReference type="GO" id="GO:0016491">
    <property type="term" value="F:oxidoreductase activity"/>
    <property type="evidence" value="ECO:0007669"/>
    <property type="project" value="UniProtKB-KW"/>
</dbReference>
<dbReference type="InterPro" id="IPR003767">
    <property type="entry name" value="Malate/L-lactate_DH-like"/>
</dbReference>
<dbReference type="AlphaFoldDB" id="A0A261TUJ0"/>
<dbReference type="PANTHER" id="PTHR11091:SF0">
    <property type="entry name" value="MALATE DEHYDROGENASE"/>
    <property type="match status" value="1"/>
</dbReference>
<evidence type="ECO:0000313" key="3">
    <source>
        <dbReference type="EMBL" id="OZI52313.1"/>
    </source>
</evidence>
<comment type="caution">
    <text evidence="3">The sequence shown here is derived from an EMBL/GenBank/DDBJ whole genome shotgun (WGS) entry which is preliminary data.</text>
</comment>
<dbReference type="SUPFAM" id="SSF89733">
    <property type="entry name" value="L-sulfolactate dehydrogenase-like"/>
    <property type="match status" value="1"/>
</dbReference>
<dbReference type="Proteomes" id="UP000216885">
    <property type="component" value="Unassembled WGS sequence"/>
</dbReference>
<evidence type="ECO:0000313" key="4">
    <source>
        <dbReference type="Proteomes" id="UP000216885"/>
    </source>
</evidence>
<dbReference type="InterPro" id="IPR036111">
    <property type="entry name" value="Mal/L-sulfo/L-lacto_DH-like_sf"/>
</dbReference>